<dbReference type="CDD" id="cd14688">
    <property type="entry name" value="bZIP_YAP"/>
    <property type="match status" value="1"/>
</dbReference>
<comment type="caution">
    <text evidence="5">The sequence shown here is derived from an EMBL/GenBank/DDBJ whole genome shotgun (WGS) entry which is preliminary data.</text>
</comment>
<name>A0ABR3P8T9_9PEZI</name>
<feature type="compositionally biased region" description="Basic and acidic residues" evidence="3">
    <location>
        <begin position="104"/>
        <end position="130"/>
    </location>
</feature>
<evidence type="ECO:0000256" key="2">
    <source>
        <dbReference type="ARBA" id="ARBA00023242"/>
    </source>
</evidence>
<dbReference type="Gene3D" id="1.20.5.170">
    <property type="match status" value="1"/>
</dbReference>
<accession>A0ABR3P8T9</accession>
<evidence type="ECO:0000259" key="4">
    <source>
        <dbReference type="SMART" id="SM00338"/>
    </source>
</evidence>
<reference evidence="5 6" key="1">
    <citation type="submission" date="2024-07" db="EMBL/GenBank/DDBJ databases">
        <title>Draft sequence of the Neodothiora populina.</title>
        <authorList>
            <person name="Drown D.D."/>
            <person name="Schuette U.S."/>
            <person name="Buechlein A.B."/>
            <person name="Rusch D.R."/>
            <person name="Winton L.W."/>
            <person name="Adams G.A."/>
        </authorList>
    </citation>
    <scope>NUCLEOTIDE SEQUENCE [LARGE SCALE GENOMIC DNA]</scope>
    <source>
        <strain evidence="5 6">CPC 39397</strain>
    </source>
</reference>
<keyword evidence="6" id="KW-1185">Reference proteome</keyword>
<evidence type="ECO:0000256" key="1">
    <source>
        <dbReference type="ARBA" id="ARBA00004123"/>
    </source>
</evidence>
<evidence type="ECO:0000313" key="5">
    <source>
        <dbReference type="EMBL" id="KAL1302529.1"/>
    </source>
</evidence>
<organism evidence="5 6">
    <name type="scientific">Neodothiora populina</name>
    <dbReference type="NCBI Taxonomy" id="2781224"/>
    <lineage>
        <taxon>Eukaryota</taxon>
        <taxon>Fungi</taxon>
        <taxon>Dikarya</taxon>
        <taxon>Ascomycota</taxon>
        <taxon>Pezizomycotina</taxon>
        <taxon>Dothideomycetes</taxon>
        <taxon>Dothideomycetidae</taxon>
        <taxon>Dothideales</taxon>
        <taxon>Dothioraceae</taxon>
        <taxon>Neodothiora</taxon>
    </lineage>
</organism>
<feature type="compositionally biased region" description="Polar residues" evidence="3">
    <location>
        <begin position="221"/>
        <end position="235"/>
    </location>
</feature>
<evidence type="ECO:0000256" key="3">
    <source>
        <dbReference type="SAM" id="MobiDB-lite"/>
    </source>
</evidence>
<sequence length="438" mass="48096">MTTPISGPRAASGVADYGSSFLFPANPPYIWLPPPTCLAAPASYQAIYPPVMVMAVASPYNGESPPGNQQLMYISPAASDSADSKSPLSGFPFLKNLASTTQKQTKDGQAPKRRGPKPDSKPALTRRQELNRQAQRTHRERKEMYIKALEQEVLRLKELYGSATRDRDNVDTENQKLKALLAAHGISYESISPVTGYQPMPSQSYSVTSSGSVSGSHRYDTTASSFSPPGLRTQDSTEMQGLTAHPQPGMGSGHVPNNNLNYDQIGIDFVLTLERPCMEHMQYLVVRSHNPEGKAFNHPMERSDDGAHEHMCGHALMASCPPASHIMNSPDEPYPHKMPDLKTPDLMRLLDLSSKLPLEGEITPVMAWMMILQSKRVFEMTAQDFELVKVDLAGKVRCYGFGAVLEEFEVRDALSSLFAAKEGFSMGQMAPVQAVEAY</sequence>
<dbReference type="SMART" id="SM00338">
    <property type="entry name" value="BRLZ"/>
    <property type="match status" value="1"/>
</dbReference>
<dbReference type="SUPFAM" id="SSF57959">
    <property type="entry name" value="Leucine zipper domain"/>
    <property type="match status" value="1"/>
</dbReference>
<evidence type="ECO:0000313" key="6">
    <source>
        <dbReference type="Proteomes" id="UP001562354"/>
    </source>
</evidence>
<dbReference type="GeneID" id="95976616"/>
<dbReference type="PANTHER" id="PTHR40621:SF6">
    <property type="entry name" value="AP-1-LIKE TRANSCRIPTION FACTOR YAP1-RELATED"/>
    <property type="match status" value="1"/>
</dbReference>
<protein>
    <recommendedName>
        <fullName evidence="4">BZIP domain-containing protein</fullName>
    </recommendedName>
</protein>
<feature type="domain" description="BZIP" evidence="4">
    <location>
        <begin position="118"/>
        <end position="183"/>
    </location>
</feature>
<keyword evidence="2" id="KW-0539">Nucleus</keyword>
<dbReference type="InterPro" id="IPR046347">
    <property type="entry name" value="bZIP_sf"/>
</dbReference>
<comment type="subcellular location">
    <subcellularLocation>
        <location evidence="1">Nucleus</location>
    </subcellularLocation>
</comment>
<dbReference type="Proteomes" id="UP001562354">
    <property type="component" value="Unassembled WGS sequence"/>
</dbReference>
<gene>
    <name evidence="5" type="ORF">AAFC00_002914</name>
</gene>
<feature type="region of interest" description="Disordered" evidence="3">
    <location>
        <begin position="208"/>
        <end position="235"/>
    </location>
</feature>
<proteinExistence type="predicted"/>
<dbReference type="InterPro" id="IPR050936">
    <property type="entry name" value="AP-1-like"/>
</dbReference>
<dbReference type="RefSeq" id="XP_069198805.1">
    <property type="nucleotide sequence ID" value="XM_069348047.1"/>
</dbReference>
<dbReference type="EMBL" id="JBFMKM010000012">
    <property type="protein sequence ID" value="KAL1302529.1"/>
    <property type="molecule type" value="Genomic_DNA"/>
</dbReference>
<feature type="region of interest" description="Disordered" evidence="3">
    <location>
        <begin position="84"/>
        <end position="141"/>
    </location>
</feature>
<dbReference type="PANTHER" id="PTHR40621">
    <property type="entry name" value="TRANSCRIPTION FACTOR KAPC-RELATED"/>
    <property type="match status" value="1"/>
</dbReference>
<dbReference type="InterPro" id="IPR004827">
    <property type="entry name" value="bZIP"/>
</dbReference>